<comment type="similarity">
    <text evidence="2">Belongs to the CDP-glycerol glycerophosphotransferase family.</text>
</comment>
<evidence type="ECO:0000256" key="1">
    <source>
        <dbReference type="ARBA" id="ARBA00004202"/>
    </source>
</evidence>
<dbReference type="GO" id="GO:0047355">
    <property type="term" value="F:CDP-glycerol glycerophosphotransferase activity"/>
    <property type="evidence" value="ECO:0007669"/>
    <property type="project" value="InterPro"/>
</dbReference>
<sequence>MIAYYVDNSIHQIPSFIYIAKVLGGTVLTDGPDSFRILREDFPEVKAEFYATRAELQQRLAELKPEAIIQPDYSKSYLNVKFDTAHIQVFHGTSDKTYGYSSKIRDYDFLLLPGQRAHRLMKAAGLLTEDNYAIVGYPKADRVFKGEFDREETIKRLGLDPDLPTVLYAPTWQDSKFNTSLPKYGAEVLSGMPEGYNLIVKLHPNTKRYDRRNYRMVETLAGQNPRIKLLGYEYDVIPVMAGADLLIADISAVTHEFLCFDRPFVFLDPRPLPFGQRKTWVWRCGPVVKRRGQVWATVQEALAHPEAYAKERRSAREEIFYQPDGHAAERAAEAIRDFLEKRRKGQA</sequence>
<keyword evidence="3" id="KW-1003">Cell membrane</keyword>
<evidence type="ECO:0000313" key="8">
    <source>
        <dbReference type="Proteomes" id="UP000657177"/>
    </source>
</evidence>
<accession>A0A8J6LJE3</accession>
<dbReference type="GO" id="GO:0005886">
    <property type="term" value="C:plasma membrane"/>
    <property type="evidence" value="ECO:0007669"/>
    <property type="project" value="UniProtKB-SubCell"/>
</dbReference>
<keyword evidence="4" id="KW-0808">Transferase</keyword>
<keyword evidence="6" id="KW-0472">Membrane</keyword>
<dbReference type="InterPro" id="IPR043148">
    <property type="entry name" value="TagF_C"/>
</dbReference>
<dbReference type="PANTHER" id="PTHR37316">
    <property type="entry name" value="TEICHOIC ACID GLYCEROL-PHOSPHATE PRIMASE"/>
    <property type="match status" value="1"/>
</dbReference>
<keyword evidence="5" id="KW-0777">Teichoic acid biosynthesis</keyword>
<dbReference type="PANTHER" id="PTHR37316:SF3">
    <property type="entry name" value="TEICHOIC ACID GLYCEROL-PHOSPHATE TRANSFERASE"/>
    <property type="match status" value="1"/>
</dbReference>
<dbReference type="InterPro" id="IPR051612">
    <property type="entry name" value="Teichoic_Acid_Biosynth"/>
</dbReference>
<organism evidence="7 8">
    <name type="scientific">Capillibacterium thermochitinicola</name>
    <dbReference type="NCBI Taxonomy" id="2699427"/>
    <lineage>
        <taxon>Bacteria</taxon>
        <taxon>Bacillati</taxon>
        <taxon>Bacillota</taxon>
        <taxon>Capillibacterium</taxon>
    </lineage>
</organism>
<dbReference type="InterPro" id="IPR007554">
    <property type="entry name" value="Glycerophosphate_synth"/>
</dbReference>
<gene>
    <name evidence="7" type="ORF">G5B42_09065</name>
</gene>
<name>A0A8J6LJE3_9FIRM</name>
<dbReference type="SUPFAM" id="SSF53756">
    <property type="entry name" value="UDP-Glycosyltransferase/glycogen phosphorylase"/>
    <property type="match status" value="1"/>
</dbReference>
<evidence type="ECO:0000256" key="4">
    <source>
        <dbReference type="ARBA" id="ARBA00022679"/>
    </source>
</evidence>
<dbReference type="GO" id="GO:0019350">
    <property type="term" value="P:teichoic acid biosynthetic process"/>
    <property type="evidence" value="ECO:0007669"/>
    <property type="project" value="UniProtKB-KW"/>
</dbReference>
<dbReference type="Pfam" id="PF04464">
    <property type="entry name" value="Glyphos_transf"/>
    <property type="match status" value="1"/>
</dbReference>
<proteinExistence type="inferred from homology"/>
<dbReference type="Proteomes" id="UP000657177">
    <property type="component" value="Unassembled WGS sequence"/>
</dbReference>
<dbReference type="AlphaFoldDB" id="A0A8J6LJE3"/>
<evidence type="ECO:0000256" key="3">
    <source>
        <dbReference type="ARBA" id="ARBA00022475"/>
    </source>
</evidence>
<dbReference type="InterPro" id="IPR043149">
    <property type="entry name" value="TagF_N"/>
</dbReference>
<keyword evidence="8" id="KW-1185">Reference proteome</keyword>
<comment type="caution">
    <text evidence="7">The sequence shown here is derived from an EMBL/GenBank/DDBJ whole genome shotgun (WGS) entry which is preliminary data.</text>
</comment>
<dbReference type="Gene3D" id="3.40.50.12580">
    <property type="match status" value="1"/>
</dbReference>
<dbReference type="EMBL" id="JAAKDE010000017">
    <property type="protein sequence ID" value="MBA2133685.1"/>
    <property type="molecule type" value="Genomic_DNA"/>
</dbReference>
<evidence type="ECO:0000256" key="6">
    <source>
        <dbReference type="ARBA" id="ARBA00023136"/>
    </source>
</evidence>
<comment type="subcellular location">
    <subcellularLocation>
        <location evidence="1">Cell membrane</location>
        <topology evidence="1">Peripheral membrane protein</topology>
    </subcellularLocation>
</comment>
<reference evidence="7" key="1">
    <citation type="submission" date="2020-06" db="EMBL/GenBank/DDBJ databases">
        <title>Novel chitinolytic bacterium.</title>
        <authorList>
            <person name="Ungkulpasvich U."/>
            <person name="Kosugi A."/>
            <person name="Uke A."/>
        </authorList>
    </citation>
    <scope>NUCLEOTIDE SEQUENCE</scope>
    <source>
        <strain evidence="7">UUS1-1</strain>
    </source>
</reference>
<evidence type="ECO:0000256" key="2">
    <source>
        <dbReference type="ARBA" id="ARBA00010488"/>
    </source>
</evidence>
<dbReference type="Gene3D" id="3.40.50.11820">
    <property type="match status" value="1"/>
</dbReference>
<evidence type="ECO:0000256" key="5">
    <source>
        <dbReference type="ARBA" id="ARBA00022944"/>
    </source>
</evidence>
<dbReference type="RefSeq" id="WP_181340153.1">
    <property type="nucleotide sequence ID" value="NZ_JAAKDE010000017.1"/>
</dbReference>
<protein>
    <submittedName>
        <fullName evidence="7">CDP-glycerol glycerophosphotransferase family protein</fullName>
    </submittedName>
</protein>
<evidence type="ECO:0000313" key="7">
    <source>
        <dbReference type="EMBL" id="MBA2133685.1"/>
    </source>
</evidence>